<dbReference type="InterPro" id="IPR006645">
    <property type="entry name" value="NGN-like_dom"/>
</dbReference>
<evidence type="ECO:0000256" key="1">
    <source>
        <dbReference type="ARBA" id="ARBA00022814"/>
    </source>
</evidence>
<evidence type="ECO:0000256" key="2">
    <source>
        <dbReference type="ARBA" id="ARBA00023015"/>
    </source>
</evidence>
<dbReference type="Proteomes" id="UP000245449">
    <property type="component" value="Unassembled WGS sequence"/>
</dbReference>
<gene>
    <name evidence="5" type="ORF">DB895_08885</name>
</gene>
<feature type="domain" description="NusG-like N-terminal" evidence="4">
    <location>
        <begin position="2"/>
        <end position="93"/>
    </location>
</feature>
<dbReference type="NCBIfam" id="NF033644">
    <property type="entry name" value="antiterm_UpxY"/>
    <property type="match status" value="1"/>
</dbReference>
<dbReference type="InterPro" id="IPR036735">
    <property type="entry name" value="NGN_dom_sf"/>
</dbReference>
<comment type="caution">
    <text evidence="5">The sequence shown here is derived from an EMBL/GenBank/DDBJ whole genome shotgun (WGS) entry which is preliminary data.</text>
</comment>
<dbReference type="GO" id="GO:0031564">
    <property type="term" value="P:transcription antitermination"/>
    <property type="evidence" value="ECO:0007669"/>
    <property type="project" value="UniProtKB-KW"/>
</dbReference>
<keyword evidence="6" id="KW-1185">Reference proteome</keyword>
<dbReference type="Pfam" id="PF02357">
    <property type="entry name" value="NusG"/>
    <property type="match status" value="1"/>
</dbReference>
<dbReference type="PANTHER" id="PTHR30265:SF4">
    <property type="entry name" value="KOW MOTIF FAMILY PROTEIN, EXPRESSED"/>
    <property type="match status" value="1"/>
</dbReference>
<dbReference type="SUPFAM" id="SSF82679">
    <property type="entry name" value="N-utilization substance G protein NusG, N-terminal domain"/>
    <property type="match status" value="1"/>
</dbReference>
<accession>A0A2U1JIA9</accession>
<dbReference type="AlphaFoldDB" id="A0A2U1JIA9"/>
<dbReference type="Gene3D" id="3.30.70.940">
    <property type="entry name" value="NusG, N-terminal domain"/>
    <property type="match status" value="1"/>
</dbReference>
<keyword evidence="2" id="KW-0805">Transcription regulation</keyword>
<dbReference type="CDD" id="cd09895">
    <property type="entry name" value="NGN_SP_UpxY"/>
    <property type="match status" value="1"/>
</dbReference>
<sequence>MPWYVIYTKPRNEKKVTERLEKVGINVYCPLVTQIKQWSDRKKKVQVPLFNSYVFVEVSEKERDIVFQVTGVVRYLFWLGKPAVVRNDEIAALRESLKNNLSEVTVTSLQAGDLMHIPHGPFQGKEGIVKHVNKNSLQLVLRELGVLITLTKADIA</sequence>
<organism evidence="5 6">
    <name type="scientific">Flavobacterium psychrotolerans</name>
    <dbReference type="NCBI Taxonomy" id="2169410"/>
    <lineage>
        <taxon>Bacteria</taxon>
        <taxon>Pseudomonadati</taxon>
        <taxon>Bacteroidota</taxon>
        <taxon>Flavobacteriia</taxon>
        <taxon>Flavobacteriales</taxon>
        <taxon>Flavobacteriaceae</taxon>
        <taxon>Flavobacterium</taxon>
    </lineage>
</organism>
<name>A0A2U1JIA9_9FLAO</name>
<protein>
    <submittedName>
        <fullName evidence="5">Antitermination protein NusG</fullName>
    </submittedName>
</protein>
<dbReference type="RefSeq" id="WP_116725019.1">
    <property type="nucleotide sequence ID" value="NZ_QCZI01000010.1"/>
</dbReference>
<dbReference type="PANTHER" id="PTHR30265">
    <property type="entry name" value="RHO-INTERACTING TRANSCRIPTION TERMINATION FACTOR NUSG"/>
    <property type="match status" value="1"/>
</dbReference>
<keyword evidence="1" id="KW-0889">Transcription antitermination</keyword>
<evidence type="ECO:0000256" key="3">
    <source>
        <dbReference type="ARBA" id="ARBA00023163"/>
    </source>
</evidence>
<dbReference type="GO" id="GO:0006354">
    <property type="term" value="P:DNA-templated transcription elongation"/>
    <property type="evidence" value="ECO:0007669"/>
    <property type="project" value="InterPro"/>
</dbReference>
<dbReference type="InterPro" id="IPR043425">
    <property type="entry name" value="NusG-like"/>
</dbReference>
<proteinExistence type="predicted"/>
<evidence type="ECO:0000313" key="5">
    <source>
        <dbReference type="EMBL" id="PWA04872.1"/>
    </source>
</evidence>
<dbReference type="EMBL" id="QCZI01000010">
    <property type="protein sequence ID" value="PWA04872.1"/>
    <property type="molecule type" value="Genomic_DNA"/>
</dbReference>
<evidence type="ECO:0000313" key="6">
    <source>
        <dbReference type="Proteomes" id="UP000245449"/>
    </source>
</evidence>
<evidence type="ECO:0000259" key="4">
    <source>
        <dbReference type="Pfam" id="PF02357"/>
    </source>
</evidence>
<dbReference type="OrthoDB" id="9796143at2"/>
<keyword evidence="3" id="KW-0804">Transcription</keyword>
<reference evidence="5 6" key="1">
    <citation type="submission" date="2018-04" db="EMBL/GenBank/DDBJ databases">
        <title>Flavobacterium sp. nov., isolated from glacier ice.</title>
        <authorList>
            <person name="Liu Q."/>
            <person name="Xin Y.-H."/>
        </authorList>
    </citation>
    <scope>NUCLEOTIDE SEQUENCE [LARGE SCALE GENOMIC DNA]</scope>
    <source>
        <strain evidence="5 6">RB1R5</strain>
    </source>
</reference>